<sequence length="174" mass="20519">MNIGRRMITVKTPVIQYEYTHEDTPELPNISISKFKEILQNTSDLLNLKKQKIDNEKVKGMICNGTSIGYSWLHNKKINDKRKISIKKIDRNFDSYKTFYNHKTSQKKILSKLSLRYMSQYRSAELKLIKSKIKLNDLVIAERYPTAKSFYSKECLNRSKSKVARYDRLKSADR</sequence>
<evidence type="ECO:0000313" key="2">
    <source>
        <dbReference type="Proteomes" id="UP000187209"/>
    </source>
</evidence>
<reference evidence="1 2" key="1">
    <citation type="submission" date="2016-11" db="EMBL/GenBank/DDBJ databases">
        <title>The macronuclear genome of Stentor coeruleus: a giant cell with tiny introns.</title>
        <authorList>
            <person name="Slabodnick M."/>
            <person name="Ruby J.G."/>
            <person name="Reiff S.B."/>
            <person name="Swart E.C."/>
            <person name="Gosai S."/>
            <person name="Prabakaran S."/>
            <person name="Witkowska E."/>
            <person name="Larue G.E."/>
            <person name="Fisher S."/>
            <person name="Freeman R.M."/>
            <person name="Gunawardena J."/>
            <person name="Chu W."/>
            <person name="Stover N.A."/>
            <person name="Gregory B.D."/>
            <person name="Nowacki M."/>
            <person name="Derisi J."/>
            <person name="Roy S.W."/>
            <person name="Marshall W.F."/>
            <person name="Sood P."/>
        </authorList>
    </citation>
    <scope>NUCLEOTIDE SEQUENCE [LARGE SCALE GENOMIC DNA]</scope>
    <source>
        <strain evidence="1">WM001</strain>
    </source>
</reference>
<proteinExistence type="predicted"/>
<evidence type="ECO:0000313" key="1">
    <source>
        <dbReference type="EMBL" id="OMJ78396.1"/>
    </source>
</evidence>
<protein>
    <submittedName>
        <fullName evidence="1">Uncharacterized protein</fullName>
    </submittedName>
</protein>
<dbReference type="AlphaFoldDB" id="A0A1R2BNR4"/>
<name>A0A1R2BNR4_9CILI</name>
<keyword evidence="2" id="KW-1185">Reference proteome</keyword>
<organism evidence="1 2">
    <name type="scientific">Stentor coeruleus</name>
    <dbReference type="NCBI Taxonomy" id="5963"/>
    <lineage>
        <taxon>Eukaryota</taxon>
        <taxon>Sar</taxon>
        <taxon>Alveolata</taxon>
        <taxon>Ciliophora</taxon>
        <taxon>Postciliodesmatophora</taxon>
        <taxon>Heterotrichea</taxon>
        <taxon>Heterotrichida</taxon>
        <taxon>Stentoridae</taxon>
        <taxon>Stentor</taxon>
    </lineage>
</organism>
<dbReference type="Proteomes" id="UP000187209">
    <property type="component" value="Unassembled WGS sequence"/>
</dbReference>
<accession>A0A1R2BNR4</accession>
<gene>
    <name evidence="1" type="ORF">SteCoe_21830</name>
</gene>
<dbReference type="EMBL" id="MPUH01000524">
    <property type="protein sequence ID" value="OMJ78396.1"/>
    <property type="molecule type" value="Genomic_DNA"/>
</dbReference>
<comment type="caution">
    <text evidence="1">The sequence shown here is derived from an EMBL/GenBank/DDBJ whole genome shotgun (WGS) entry which is preliminary data.</text>
</comment>